<keyword evidence="3" id="KW-1185">Reference proteome</keyword>
<dbReference type="AlphaFoldDB" id="A0ABD1SKP1"/>
<accession>A0ABD1SKP1</accession>
<evidence type="ECO:0000256" key="1">
    <source>
        <dbReference type="SAM" id="MobiDB-lite"/>
    </source>
</evidence>
<feature type="compositionally biased region" description="Polar residues" evidence="1">
    <location>
        <begin position="1"/>
        <end position="11"/>
    </location>
</feature>
<dbReference type="EMBL" id="JBFOLJ010000010">
    <property type="protein sequence ID" value="KAL2501295.1"/>
    <property type="molecule type" value="Genomic_DNA"/>
</dbReference>
<protein>
    <submittedName>
        <fullName evidence="2">Uncharacterized protein</fullName>
    </submittedName>
</protein>
<dbReference type="Proteomes" id="UP001604277">
    <property type="component" value="Unassembled WGS sequence"/>
</dbReference>
<proteinExistence type="predicted"/>
<name>A0ABD1SKP1_9LAMI</name>
<evidence type="ECO:0000313" key="3">
    <source>
        <dbReference type="Proteomes" id="UP001604277"/>
    </source>
</evidence>
<feature type="region of interest" description="Disordered" evidence="1">
    <location>
        <begin position="1"/>
        <end position="46"/>
    </location>
</feature>
<evidence type="ECO:0000313" key="2">
    <source>
        <dbReference type="EMBL" id="KAL2501295.1"/>
    </source>
</evidence>
<sequence>MGDPTFRQSNAARLPPKPPDPVIIGSGHQPPSVHHTSADHTPPKWDPIVLQNSSIVAALIETISAPANSGHQHTGKPPPMCSPALGDLNHALGVEPKVMDGSNQPRDLCVIGTYPETNLASIGGSHTGGPQFWLLVWSATPF</sequence>
<comment type="caution">
    <text evidence="2">The sequence shown here is derived from an EMBL/GenBank/DDBJ whole genome shotgun (WGS) entry which is preliminary data.</text>
</comment>
<organism evidence="2 3">
    <name type="scientific">Forsythia ovata</name>
    <dbReference type="NCBI Taxonomy" id="205694"/>
    <lineage>
        <taxon>Eukaryota</taxon>
        <taxon>Viridiplantae</taxon>
        <taxon>Streptophyta</taxon>
        <taxon>Embryophyta</taxon>
        <taxon>Tracheophyta</taxon>
        <taxon>Spermatophyta</taxon>
        <taxon>Magnoliopsida</taxon>
        <taxon>eudicotyledons</taxon>
        <taxon>Gunneridae</taxon>
        <taxon>Pentapetalae</taxon>
        <taxon>asterids</taxon>
        <taxon>lamiids</taxon>
        <taxon>Lamiales</taxon>
        <taxon>Oleaceae</taxon>
        <taxon>Forsythieae</taxon>
        <taxon>Forsythia</taxon>
    </lineage>
</organism>
<gene>
    <name evidence="2" type="ORF">Fot_35143</name>
</gene>
<reference evidence="3" key="1">
    <citation type="submission" date="2024-07" db="EMBL/GenBank/DDBJ databases">
        <title>Two chromosome-level genome assemblies of Korean endemic species Abeliophyllum distichum and Forsythia ovata (Oleaceae).</title>
        <authorList>
            <person name="Jang H."/>
        </authorList>
    </citation>
    <scope>NUCLEOTIDE SEQUENCE [LARGE SCALE GENOMIC DNA]</scope>
</reference>